<dbReference type="GO" id="GO:0005524">
    <property type="term" value="F:ATP binding"/>
    <property type="evidence" value="ECO:0007669"/>
    <property type="project" value="UniProtKB-KW"/>
</dbReference>
<dbReference type="STRING" id="1125411.W908_06290"/>
<dbReference type="GO" id="GO:0070681">
    <property type="term" value="P:glutaminyl-tRNAGln biosynthesis via transamidation"/>
    <property type="evidence" value="ECO:0007669"/>
    <property type="project" value="TreeGrafter"/>
</dbReference>
<dbReference type="KEGG" id="tsn:W908_06290"/>
<dbReference type="PANTHER" id="PTHR15004:SF0">
    <property type="entry name" value="GLUTAMYL-TRNA(GLN) AMIDOTRANSFERASE SUBUNIT C, MITOCHONDRIAL"/>
    <property type="match status" value="1"/>
</dbReference>
<organism evidence="2 3">
    <name type="scientific">Candidatus Pseudothioglobus singularis PS1</name>
    <dbReference type="NCBI Taxonomy" id="1125411"/>
    <lineage>
        <taxon>Bacteria</taxon>
        <taxon>Pseudomonadati</taxon>
        <taxon>Pseudomonadota</taxon>
        <taxon>Gammaproteobacteria</taxon>
        <taxon>Candidatus Pseudothioglobaceae</taxon>
        <taxon>Candidatus Pseudothioglobus</taxon>
    </lineage>
</organism>
<comment type="similarity">
    <text evidence="1">Belongs to the GatC family.</text>
</comment>
<evidence type="ECO:0000313" key="3">
    <source>
        <dbReference type="Proteomes" id="UP000068905"/>
    </source>
</evidence>
<keyword evidence="1" id="KW-0067">ATP-binding</keyword>
<dbReference type="SUPFAM" id="SSF141000">
    <property type="entry name" value="Glu-tRNAGln amidotransferase C subunit"/>
    <property type="match status" value="1"/>
</dbReference>
<dbReference type="GO" id="GO:0050566">
    <property type="term" value="F:asparaginyl-tRNA synthase (glutamine-hydrolyzing) activity"/>
    <property type="evidence" value="ECO:0007669"/>
    <property type="project" value="RHEA"/>
</dbReference>
<dbReference type="Pfam" id="PF02686">
    <property type="entry name" value="GatC"/>
    <property type="match status" value="1"/>
</dbReference>
<dbReference type="NCBIfam" id="TIGR00135">
    <property type="entry name" value="gatC"/>
    <property type="match status" value="1"/>
</dbReference>
<dbReference type="PANTHER" id="PTHR15004">
    <property type="entry name" value="GLUTAMYL-TRNA(GLN) AMIDOTRANSFERASE SUBUNIT C, MITOCHONDRIAL"/>
    <property type="match status" value="1"/>
</dbReference>
<reference evidence="2 3" key="1">
    <citation type="journal article" date="2015" name="Genome Announc.">
        <title>Genome Sequence of 'Candidatus Thioglobus singularis' Strain PS1, a Mixotroph from the SUP05 Clade of Marine Gammaproteobacteria.</title>
        <authorList>
            <person name="Marshall K.T."/>
            <person name="Morris R.M."/>
        </authorList>
    </citation>
    <scope>NUCLEOTIDE SEQUENCE [LARGE SCALE GENOMIC DNA]</scope>
    <source>
        <strain evidence="2 3">PS1</strain>
    </source>
</reference>
<comment type="catalytic activity">
    <reaction evidence="1">
        <text>L-glutamyl-tRNA(Gln) + L-glutamine + ATP + H2O = L-glutaminyl-tRNA(Gln) + L-glutamate + ADP + phosphate + H(+)</text>
        <dbReference type="Rhea" id="RHEA:17521"/>
        <dbReference type="Rhea" id="RHEA-COMP:9681"/>
        <dbReference type="Rhea" id="RHEA-COMP:9684"/>
        <dbReference type="ChEBI" id="CHEBI:15377"/>
        <dbReference type="ChEBI" id="CHEBI:15378"/>
        <dbReference type="ChEBI" id="CHEBI:29985"/>
        <dbReference type="ChEBI" id="CHEBI:30616"/>
        <dbReference type="ChEBI" id="CHEBI:43474"/>
        <dbReference type="ChEBI" id="CHEBI:58359"/>
        <dbReference type="ChEBI" id="CHEBI:78520"/>
        <dbReference type="ChEBI" id="CHEBI:78521"/>
        <dbReference type="ChEBI" id="CHEBI:456216"/>
    </reaction>
</comment>
<dbReference type="GO" id="GO:0006412">
    <property type="term" value="P:translation"/>
    <property type="evidence" value="ECO:0007669"/>
    <property type="project" value="UniProtKB-UniRule"/>
</dbReference>
<keyword evidence="3" id="KW-1185">Reference proteome</keyword>
<dbReference type="OrthoDB" id="9794326at2"/>
<dbReference type="EMBL" id="CP006911">
    <property type="protein sequence ID" value="ALE02178.1"/>
    <property type="molecule type" value="Genomic_DNA"/>
</dbReference>
<keyword evidence="1" id="KW-0436">Ligase</keyword>
<proteinExistence type="inferred from homology"/>
<dbReference type="Proteomes" id="UP000068905">
    <property type="component" value="Chromosome"/>
</dbReference>
<protein>
    <recommendedName>
        <fullName evidence="1">Aspartyl/glutamyl-tRNA(Asn/Gln) amidotransferase subunit C</fullName>
        <shortName evidence="1">Asp/Glu-ADT subunit C</shortName>
        <ecNumber evidence="1">6.3.5.-</ecNumber>
    </recommendedName>
</protein>
<gene>
    <name evidence="1" type="primary">gatC</name>
    <name evidence="2" type="ORF">W908_06290</name>
</gene>
<dbReference type="HAMAP" id="MF_00122">
    <property type="entry name" value="GatC"/>
    <property type="match status" value="1"/>
</dbReference>
<keyword evidence="1" id="KW-0648">Protein biosynthesis</keyword>
<dbReference type="InterPro" id="IPR036113">
    <property type="entry name" value="Asp/Glu-ADT_sf_sub_c"/>
</dbReference>
<name>A0A0M5KYN3_9GAMM</name>
<dbReference type="EC" id="6.3.5.-" evidence="1"/>
<dbReference type="GO" id="GO:0006450">
    <property type="term" value="P:regulation of translational fidelity"/>
    <property type="evidence" value="ECO:0007669"/>
    <property type="project" value="InterPro"/>
</dbReference>
<comment type="catalytic activity">
    <reaction evidence="1">
        <text>L-aspartyl-tRNA(Asn) + L-glutamine + ATP + H2O = L-asparaginyl-tRNA(Asn) + L-glutamate + ADP + phosphate + 2 H(+)</text>
        <dbReference type="Rhea" id="RHEA:14513"/>
        <dbReference type="Rhea" id="RHEA-COMP:9674"/>
        <dbReference type="Rhea" id="RHEA-COMP:9677"/>
        <dbReference type="ChEBI" id="CHEBI:15377"/>
        <dbReference type="ChEBI" id="CHEBI:15378"/>
        <dbReference type="ChEBI" id="CHEBI:29985"/>
        <dbReference type="ChEBI" id="CHEBI:30616"/>
        <dbReference type="ChEBI" id="CHEBI:43474"/>
        <dbReference type="ChEBI" id="CHEBI:58359"/>
        <dbReference type="ChEBI" id="CHEBI:78515"/>
        <dbReference type="ChEBI" id="CHEBI:78516"/>
        <dbReference type="ChEBI" id="CHEBI:456216"/>
    </reaction>
</comment>
<comment type="subunit">
    <text evidence="1">Heterotrimer of A, B and C subunits.</text>
</comment>
<evidence type="ECO:0000313" key="2">
    <source>
        <dbReference type="EMBL" id="ALE02178.1"/>
    </source>
</evidence>
<dbReference type="Gene3D" id="1.10.20.60">
    <property type="entry name" value="Glu-tRNAGln amidotransferase C subunit, N-terminal domain"/>
    <property type="match status" value="1"/>
</dbReference>
<keyword evidence="2" id="KW-0808">Transferase</keyword>
<comment type="function">
    <text evidence="1">Allows the formation of correctly charged Asn-tRNA(Asn) or Gln-tRNA(Gln) through the transamidation of misacylated Asp-tRNA(Asn) or Glu-tRNA(Gln) in organisms which lack either or both of asparaginyl-tRNA or glutaminyl-tRNA synthetases. The reaction takes place in the presence of glutamine and ATP through an activated phospho-Asp-tRNA(Asn) or phospho-Glu-tRNA(Gln).</text>
</comment>
<dbReference type="GO" id="GO:0050567">
    <property type="term" value="F:glutaminyl-tRNA synthase (glutamine-hydrolyzing) activity"/>
    <property type="evidence" value="ECO:0007669"/>
    <property type="project" value="UniProtKB-UniRule"/>
</dbReference>
<sequence length="95" mass="10747">MSLDKNKVKEIAFLARLSIQDSELEQSTQELNNILGLMDQLGEIDTGDAEPMAHPLDMSQRLREDQVIEDDLSEEFHEIAPKTGNNHFLVPTVIE</sequence>
<dbReference type="AlphaFoldDB" id="A0A0M5KYN3"/>
<dbReference type="GO" id="GO:0016740">
    <property type="term" value="F:transferase activity"/>
    <property type="evidence" value="ECO:0007669"/>
    <property type="project" value="UniProtKB-KW"/>
</dbReference>
<dbReference type="InterPro" id="IPR003837">
    <property type="entry name" value="GatC"/>
</dbReference>
<accession>A0A0M5KYN3</accession>
<evidence type="ECO:0000256" key="1">
    <source>
        <dbReference type="HAMAP-Rule" id="MF_00122"/>
    </source>
</evidence>
<keyword evidence="1" id="KW-0547">Nucleotide-binding</keyword>
<dbReference type="RefSeq" id="WP_053820385.1">
    <property type="nucleotide sequence ID" value="NZ_CP006911.1"/>
</dbReference>